<dbReference type="Proteomes" id="UP000198625">
    <property type="component" value="Unassembled WGS sequence"/>
</dbReference>
<dbReference type="NCBIfam" id="TIGR00479">
    <property type="entry name" value="rumA"/>
    <property type="match status" value="1"/>
</dbReference>
<comment type="similarity">
    <text evidence="4">Belongs to the class I-like SAM-binding methyltransferase superfamily. RNA M5U methyltransferase family.</text>
</comment>
<keyword evidence="3 4" id="KW-0949">S-adenosyl-L-methionine</keyword>
<dbReference type="PROSITE" id="PS51687">
    <property type="entry name" value="SAM_MT_RNA_M5U"/>
    <property type="match status" value="1"/>
</dbReference>
<feature type="active site" evidence="5">
    <location>
        <position position="411"/>
    </location>
</feature>
<proteinExistence type="inferred from homology"/>
<name>A0A1H3R9N6_9FIRM</name>
<dbReference type="EMBL" id="FNQE01000025">
    <property type="protein sequence ID" value="SDZ21689.1"/>
    <property type="molecule type" value="Genomic_DNA"/>
</dbReference>
<dbReference type="STRING" id="415015.SAMN05660462_02261"/>
<feature type="binding site" evidence="4">
    <location>
        <position position="286"/>
    </location>
    <ligand>
        <name>S-adenosyl-L-methionine</name>
        <dbReference type="ChEBI" id="CHEBI:59789"/>
    </ligand>
</feature>
<dbReference type="InterPro" id="IPR029063">
    <property type="entry name" value="SAM-dependent_MTases_sf"/>
</dbReference>
<organism evidence="7 8">
    <name type="scientific">Proteiniborus ethanoligenes</name>
    <dbReference type="NCBI Taxonomy" id="415015"/>
    <lineage>
        <taxon>Bacteria</taxon>
        <taxon>Bacillati</taxon>
        <taxon>Bacillota</taxon>
        <taxon>Clostridia</taxon>
        <taxon>Eubacteriales</taxon>
        <taxon>Proteiniborus</taxon>
    </lineage>
</organism>
<dbReference type="InterPro" id="IPR002792">
    <property type="entry name" value="TRAM_dom"/>
</dbReference>
<evidence type="ECO:0000256" key="4">
    <source>
        <dbReference type="PROSITE-ProRule" id="PRU01024"/>
    </source>
</evidence>
<dbReference type="CDD" id="cd02440">
    <property type="entry name" value="AdoMet_MTases"/>
    <property type="match status" value="1"/>
</dbReference>
<dbReference type="SUPFAM" id="SSF50249">
    <property type="entry name" value="Nucleic acid-binding proteins"/>
    <property type="match status" value="1"/>
</dbReference>
<dbReference type="PROSITE" id="PS50926">
    <property type="entry name" value="TRAM"/>
    <property type="match status" value="1"/>
</dbReference>
<dbReference type="Gene3D" id="2.40.50.1070">
    <property type="match status" value="1"/>
</dbReference>
<gene>
    <name evidence="7" type="ORF">SAMN05660462_02261</name>
</gene>
<dbReference type="AlphaFoldDB" id="A0A1H3R9N6"/>
<dbReference type="SUPFAM" id="SSF53335">
    <property type="entry name" value="S-adenosyl-L-methionine-dependent methyltransferases"/>
    <property type="match status" value="1"/>
</dbReference>
<dbReference type="PROSITE" id="PS01230">
    <property type="entry name" value="TRMA_1"/>
    <property type="match status" value="1"/>
</dbReference>
<feature type="active site" description="Nucleophile" evidence="4">
    <location>
        <position position="411"/>
    </location>
</feature>
<dbReference type="Pfam" id="PF05958">
    <property type="entry name" value="tRNA_U5-meth_tr"/>
    <property type="match status" value="1"/>
</dbReference>
<dbReference type="FunFam" id="3.40.50.150:FF:000009">
    <property type="entry name" value="23S rRNA (Uracil(1939)-C(5))-methyltransferase RlmD"/>
    <property type="match status" value="1"/>
</dbReference>
<feature type="domain" description="TRAM" evidence="6">
    <location>
        <begin position="1"/>
        <end position="62"/>
    </location>
</feature>
<keyword evidence="2 4" id="KW-0808">Transferase</keyword>
<evidence type="ECO:0000256" key="1">
    <source>
        <dbReference type="ARBA" id="ARBA00022603"/>
    </source>
</evidence>
<evidence type="ECO:0000313" key="7">
    <source>
        <dbReference type="EMBL" id="SDZ21689.1"/>
    </source>
</evidence>
<feature type="binding site" evidence="4">
    <location>
        <position position="384"/>
    </location>
    <ligand>
        <name>S-adenosyl-L-methionine</name>
        <dbReference type="ChEBI" id="CHEBI:59789"/>
    </ligand>
</feature>
<dbReference type="OrthoDB" id="9804590at2"/>
<dbReference type="InterPro" id="IPR010280">
    <property type="entry name" value="U5_MeTrfase_fam"/>
</dbReference>
<dbReference type="InterPro" id="IPR030390">
    <property type="entry name" value="MeTrfase_TrmA_AS"/>
</dbReference>
<dbReference type="GO" id="GO:0070475">
    <property type="term" value="P:rRNA base methylation"/>
    <property type="evidence" value="ECO:0007669"/>
    <property type="project" value="TreeGrafter"/>
</dbReference>
<evidence type="ECO:0000256" key="3">
    <source>
        <dbReference type="ARBA" id="ARBA00022691"/>
    </source>
</evidence>
<dbReference type="GO" id="GO:0070041">
    <property type="term" value="F:rRNA (uridine-C5-)-methyltransferase activity"/>
    <property type="evidence" value="ECO:0007669"/>
    <property type="project" value="TreeGrafter"/>
</dbReference>
<reference evidence="7 8" key="1">
    <citation type="submission" date="2016-10" db="EMBL/GenBank/DDBJ databases">
        <authorList>
            <person name="de Groot N.N."/>
        </authorList>
    </citation>
    <scope>NUCLEOTIDE SEQUENCE [LARGE SCALE GENOMIC DNA]</scope>
    <source>
        <strain evidence="7 8">DSM 21650</strain>
    </source>
</reference>
<dbReference type="PANTHER" id="PTHR11061">
    <property type="entry name" value="RNA M5U METHYLTRANSFERASE"/>
    <property type="match status" value="1"/>
</dbReference>
<keyword evidence="1 4" id="KW-0489">Methyltransferase</keyword>
<dbReference type="Gene3D" id="2.40.50.140">
    <property type="entry name" value="Nucleic acid-binding proteins"/>
    <property type="match status" value="1"/>
</dbReference>
<dbReference type="RefSeq" id="WP_091731269.1">
    <property type="nucleotide sequence ID" value="NZ_FNQE01000025.1"/>
</dbReference>
<dbReference type="FunFam" id="2.40.50.1070:FF:000003">
    <property type="entry name" value="23S rRNA (Uracil-5-)-methyltransferase RumA"/>
    <property type="match status" value="1"/>
</dbReference>
<protein>
    <submittedName>
        <fullName evidence="7">23S rRNA m(5)U-1939 methyltransferase</fullName>
    </submittedName>
</protein>
<evidence type="ECO:0000313" key="8">
    <source>
        <dbReference type="Proteomes" id="UP000198625"/>
    </source>
</evidence>
<feature type="binding site" evidence="4">
    <location>
        <position position="315"/>
    </location>
    <ligand>
        <name>S-adenosyl-L-methionine</name>
        <dbReference type="ChEBI" id="CHEBI:59789"/>
    </ligand>
</feature>
<feature type="binding site" evidence="4">
    <location>
        <position position="336"/>
    </location>
    <ligand>
        <name>S-adenosyl-L-methionine</name>
        <dbReference type="ChEBI" id="CHEBI:59789"/>
    </ligand>
</feature>
<accession>A0A1H3R9N6</accession>
<keyword evidence="8" id="KW-1185">Reference proteome</keyword>
<evidence type="ECO:0000256" key="2">
    <source>
        <dbReference type="ARBA" id="ARBA00022679"/>
    </source>
</evidence>
<dbReference type="PANTHER" id="PTHR11061:SF30">
    <property type="entry name" value="TRNA (URACIL(54)-C(5))-METHYLTRANSFERASE"/>
    <property type="match status" value="1"/>
</dbReference>
<evidence type="ECO:0000256" key="5">
    <source>
        <dbReference type="PROSITE-ProRule" id="PRU10015"/>
    </source>
</evidence>
<dbReference type="Gene3D" id="3.40.50.150">
    <property type="entry name" value="Vaccinia Virus protein VP39"/>
    <property type="match status" value="1"/>
</dbReference>
<sequence>MDISIKKEDIVKGKIIDISHDGKGILKPWGYTVFTQGGIIGDEVSVKIIETKKNYAIGKTMAIDEPSKHRVEPMCKISNICGGCQLQELDYGTQLQIKTNKVKNDLVKIGGLDDVIIHDTIGMKEPYRYRNKVQIPVGREKGETVIGFYKKGSHVIANTNTCIIQHEIADKAIEAVRKYMKEFNIEPYDAKTGQGHIRHIIVKTSFETKDTMVIIVTNKEHLPNKNQLLDRLKRAIPELKSLIHNINNKKTNIVMGIKTRVIYGEDHIIDYIGDLKFKISGESFFQVNPVQTEVLYKKALEYAGLKGDEIVFDIYCGIGTISLLLAQKSKKVYGIESVKEAIVDAKENARINGINNVEFHCGNAEEVFPELYSKGIKADVVVVDPPRKGCDTSVLDTIIKMQPEKVVYVSCNPSTLARDLKYLSQNGFKVLEVQPVDMFPQGVHVESVCKLVKELF</sequence>
<evidence type="ECO:0000259" key="6">
    <source>
        <dbReference type="PROSITE" id="PS50926"/>
    </source>
</evidence>
<dbReference type="InterPro" id="IPR012340">
    <property type="entry name" value="NA-bd_OB-fold"/>
</dbReference>